<evidence type="ECO:0000256" key="1">
    <source>
        <dbReference type="SAM" id="MobiDB-lite"/>
    </source>
</evidence>
<reference evidence="2" key="1">
    <citation type="submission" date="2022-11" db="EMBL/GenBank/DDBJ databases">
        <authorList>
            <person name="Scott C."/>
            <person name="Bruce N."/>
        </authorList>
    </citation>
    <scope>NUCLEOTIDE SEQUENCE</scope>
</reference>
<evidence type="ECO:0000313" key="2">
    <source>
        <dbReference type="EMBL" id="CAI4215049.1"/>
    </source>
</evidence>
<organism evidence="2 3">
    <name type="scientific">Parascedosporium putredinis</name>
    <dbReference type="NCBI Taxonomy" id="1442378"/>
    <lineage>
        <taxon>Eukaryota</taxon>
        <taxon>Fungi</taxon>
        <taxon>Dikarya</taxon>
        <taxon>Ascomycota</taxon>
        <taxon>Pezizomycotina</taxon>
        <taxon>Sordariomycetes</taxon>
        <taxon>Hypocreomycetidae</taxon>
        <taxon>Microascales</taxon>
        <taxon>Microascaceae</taxon>
        <taxon>Parascedosporium</taxon>
    </lineage>
</organism>
<dbReference type="InterPro" id="IPR029196">
    <property type="entry name" value="HAPSTR1-like"/>
</dbReference>
<dbReference type="AlphaFoldDB" id="A0A9P1MB14"/>
<dbReference type="PANTHER" id="PTHR38645:SF1">
    <property type="entry name" value="YALI0F12243P"/>
    <property type="match status" value="1"/>
</dbReference>
<name>A0A9P1MB14_9PEZI</name>
<feature type="region of interest" description="Disordered" evidence="1">
    <location>
        <begin position="73"/>
        <end position="152"/>
    </location>
</feature>
<dbReference type="Proteomes" id="UP000838763">
    <property type="component" value="Unassembled WGS sequence"/>
</dbReference>
<dbReference type="Pfam" id="PF15251">
    <property type="entry name" value="TAPR1-like"/>
    <property type="match status" value="1"/>
</dbReference>
<feature type="compositionally biased region" description="Low complexity" evidence="1">
    <location>
        <begin position="129"/>
        <end position="151"/>
    </location>
</feature>
<comment type="caution">
    <text evidence="2">The sequence shown here is derived from an EMBL/GenBank/DDBJ whole genome shotgun (WGS) entry which is preliminary data.</text>
</comment>
<sequence length="316" mass="34033">MDQPEQLLDAFKAAALSVTKLYKTSVAAQAKTRQEGYQDCLEELLSFLDKENIGLGDGEGWRIRRWATERLAGSTEAMAQDRESEDEVEKNERCASPELARSNGAQLNSITEGTQSVTLGTTASKPDETATPAATDSAARTSTPTPTTVPTQDQFTFQSTMAYPDAPNLATLNLSDSHPHSSPASSNASHMSRQTRARHNLGRPSSRTAAALGRGVGQKRKINFAEIFDLGSLGNGKDMFGGGSGVGTYRQARRTLLYTHACMLERPCLGAMADAVHIRLPSNQTTSFLETGSVFDPTSTTIYVQLFGQFEASLAD</sequence>
<proteinExistence type="predicted"/>
<protein>
    <submittedName>
        <fullName evidence="2">Uncharacterized protein</fullName>
    </submittedName>
</protein>
<dbReference type="PANTHER" id="PTHR38645">
    <property type="entry name" value="CHROMOSOME 9, WHOLE GENOME SHOTGUN SEQUENCE"/>
    <property type="match status" value="1"/>
</dbReference>
<dbReference type="EMBL" id="CALLCH030000012">
    <property type="protein sequence ID" value="CAI4215049.1"/>
    <property type="molecule type" value="Genomic_DNA"/>
</dbReference>
<evidence type="ECO:0000313" key="3">
    <source>
        <dbReference type="Proteomes" id="UP000838763"/>
    </source>
</evidence>
<accession>A0A9P1MB14</accession>
<dbReference type="OrthoDB" id="21418at2759"/>
<gene>
    <name evidence="2" type="ORF">PPNO1_LOCUS4769</name>
</gene>
<feature type="compositionally biased region" description="Low complexity" evidence="1">
    <location>
        <begin position="180"/>
        <end position="192"/>
    </location>
</feature>
<feature type="compositionally biased region" description="Polar residues" evidence="1">
    <location>
        <begin position="103"/>
        <end position="124"/>
    </location>
</feature>
<keyword evidence="3" id="KW-1185">Reference proteome</keyword>
<feature type="region of interest" description="Disordered" evidence="1">
    <location>
        <begin position="168"/>
        <end position="215"/>
    </location>
</feature>